<dbReference type="GO" id="GO:0003677">
    <property type="term" value="F:DNA binding"/>
    <property type="evidence" value="ECO:0007669"/>
    <property type="project" value="UniProtKB-KW"/>
</dbReference>
<evidence type="ECO:0000256" key="2">
    <source>
        <dbReference type="ARBA" id="ARBA00022898"/>
    </source>
</evidence>
<evidence type="ECO:0000313" key="8">
    <source>
        <dbReference type="Proteomes" id="UP000295163"/>
    </source>
</evidence>
<dbReference type="Pfam" id="PF00392">
    <property type="entry name" value="GntR"/>
    <property type="match status" value="1"/>
</dbReference>
<dbReference type="GO" id="GO:0030170">
    <property type="term" value="F:pyridoxal phosphate binding"/>
    <property type="evidence" value="ECO:0007669"/>
    <property type="project" value="InterPro"/>
</dbReference>
<evidence type="ECO:0000256" key="1">
    <source>
        <dbReference type="ARBA" id="ARBA00005384"/>
    </source>
</evidence>
<dbReference type="InterPro" id="IPR036390">
    <property type="entry name" value="WH_DNA-bd_sf"/>
</dbReference>
<dbReference type="GO" id="GO:0008483">
    <property type="term" value="F:transaminase activity"/>
    <property type="evidence" value="ECO:0007669"/>
    <property type="project" value="UniProtKB-KW"/>
</dbReference>
<evidence type="ECO:0000259" key="6">
    <source>
        <dbReference type="PROSITE" id="PS50949"/>
    </source>
</evidence>
<evidence type="ECO:0000313" key="7">
    <source>
        <dbReference type="EMBL" id="TDL42994.1"/>
    </source>
</evidence>
<keyword evidence="4" id="KW-0238">DNA-binding</keyword>
<dbReference type="RefSeq" id="WP_133410256.1">
    <property type="nucleotide sequence ID" value="NZ_SMZT01000003.1"/>
</dbReference>
<dbReference type="Gene3D" id="3.40.640.10">
    <property type="entry name" value="Type I PLP-dependent aspartate aminotransferase-like (Major domain)"/>
    <property type="match status" value="1"/>
</dbReference>
<dbReference type="PRINTS" id="PR00035">
    <property type="entry name" value="HTHGNTR"/>
</dbReference>
<keyword evidence="7" id="KW-0808">Transferase</keyword>
<dbReference type="InterPro" id="IPR051446">
    <property type="entry name" value="HTH_trans_reg/aminotransferase"/>
</dbReference>
<evidence type="ECO:0000256" key="4">
    <source>
        <dbReference type="ARBA" id="ARBA00023125"/>
    </source>
</evidence>
<dbReference type="InterPro" id="IPR000524">
    <property type="entry name" value="Tscrpt_reg_HTH_GntR"/>
</dbReference>
<dbReference type="CDD" id="cd00609">
    <property type="entry name" value="AAT_like"/>
    <property type="match status" value="1"/>
</dbReference>
<dbReference type="Pfam" id="PF00155">
    <property type="entry name" value="Aminotran_1_2"/>
    <property type="match status" value="1"/>
</dbReference>
<keyword evidence="3" id="KW-0805">Transcription regulation</keyword>
<dbReference type="SUPFAM" id="SSF53383">
    <property type="entry name" value="PLP-dependent transferases"/>
    <property type="match status" value="1"/>
</dbReference>
<dbReference type="CDD" id="cd07377">
    <property type="entry name" value="WHTH_GntR"/>
    <property type="match status" value="1"/>
</dbReference>
<keyword evidence="2" id="KW-0663">Pyridoxal phosphate</keyword>
<dbReference type="PANTHER" id="PTHR46577:SF1">
    <property type="entry name" value="HTH-TYPE TRANSCRIPTIONAL REGULATORY PROTEIN GABR"/>
    <property type="match status" value="1"/>
</dbReference>
<evidence type="ECO:0000256" key="5">
    <source>
        <dbReference type="ARBA" id="ARBA00023163"/>
    </source>
</evidence>
<dbReference type="EMBL" id="SMZT01000003">
    <property type="protein sequence ID" value="TDL42994.1"/>
    <property type="molecule type" value="Genomic_DNA"/>
</dbReference>
<feature type="domain" description="HTH gntR-type" evidence="6">
    <location>
        <begin position="20"/>
        <end position="88"/>
    </location>
</feature>
<reference evidence="7 8" key="1">
    <citation type="submission" date="2019-03" db="EMBL/GenBank/DDBJ databases">
        <title>Genome Sequencing and Assembly of Various Microbes Isolated from Partially Reclaimed Soil and Acid Mine Drainage (AMD) Site.</title>
        <authorList>
            <person name="Steinbock B."/>
            <person name="Bechtold R."/>
            <person name="Sevigny J.L."/>
            <person name="Thomas D."/>
            <person name="Cuthill L.R."/>
            <person name="Aveiro Johannsen E.J."/>
            <person name="Thomas K."/>
            <person name="Ghosh A."/>
        </authorList>
    </citation>
    <scope>NUCLEOTIDE SEQUENCE [LARGE SCALE GENOMIC DNA]</scope>
    <source>
        <strain evidence="7 8">S-A3</strain>
    </source>
</reference>
<protein>
    <submittedName>
        <fullName evidence="7">PLP-dependent aminotransferase family protein</fullName>
    </submittedName>
</protein>
<gene>
    <name evidence="7" type="ORF">E2R59_09235</name>
</gene>
<dbReference type="SUPFAM" id="SSF46785">
    <property type="entry name" value="Winged helix' DNA-binding domain"/>
    <property type="match status" value="1"/>
</dbReference>
<dbReference type="GO" id="GO:0003700">
    <property type="term" value="F:DNA-binding transcription factor activity"/>
    <property type="evidence" value="ECO:0007669"/>
    <property type="project" value="InterPro"/>
</dbReference>
<dbReference type="InterPro" id="IPR015424">
    <property type="entry name" value="PyrdxlP-dep_Trfase"/>
</dbReference>
<dbReference type="Proteomes" id="UP000295163">
    <property type="component" value="Unassembled WGS sequence"/>
</dbReference>
<dbReference type="Gene3D" id="1.10.10.10">
    <property type="entry name" value="Winged helix-like DNA-binding domain superfamily/Winged helix DNA-binding domain"/>
    <property type="match status" value="1"/>
</dbReference>
<dbReference type="GeneID" id="64347597"/>
<dbReference type="SMART" id="SM00345">
    <property type="entry name" value="HTH_GNTR"/>
    <property type="match status" value="1"/>
</dbReference>
<dbReference type="InterPro" id="IPR015422">
    <property type="entry name" value="PyrdxlP-dep_Trfase_small"/>
</dbReference>
<comment type="caution">
    <text evidence="7">The sequence shown here is derived from an EMBL/GenBank/DDBJ whole genome shotgun (WGS) entry which is preliminary data.</text>
</comment>
<accession>A0A4R5YE26</accession>
<proteinExistence type="inferred from homology"/>
<keyword evidence="7" id="KW-0032">Aminotransferase</keyword>
<dbReference type="Gene3D" id="3.90.1150.10">
    <property type="entry name" value="Aspartate Aminotransferase, domain 1"/>
    <property type="match status" value="1"/>
</dbReference>
<dbReference type="InterPro" id="IPR015421">
    <property type="entry name" value="PyrdxlP-dep_Trfase_major"/>
</dbReference>
<evidence type="ECO:0000256" key="3">
    <source>
        <dbReference type="ARBA" id="ARBA00023015"/>
    </source>
</evidence>
<sequence>MMVLSARRLAADLGAWRAGGPAYEALGDRIRLLTLDGRIPLGTRLPAERELAAELGLSRTTVAAAYTRLRTAGYLHSTRGSGSVVVMSGRGTAPAADDGPATATLDLSKATLPAAPQVGEAVARAAQELPAYLNGHGFDPVGLPRLRQALAERYTGRGVPTESGQIMVTLGAQHAISLVARTLLRRSDTALVEAPSYPHAYEALKSAGRRLVTVAVDARQGWDDDGLEQAFQRTRPALAYVMPDFHNPTGAVMPGHQRERLMAVAARHGSVVVADETMAELRIEGETQLPLAAYGPAILIGSLNKTVWGGLRIGWIRADAEMIRRLEQARHANDLGTPILEQLIGLEMLGNYDELLRFRALQLAQGRDHLEALLRQHLPTWDVPHVPGGLCTWVNIGQPVSSQLALAARDGGLLLGAGPRFGPGGVFERFLRLPFSYPAEETRQAVEILARSWHSVIPGRKISTDAEPALVY</sequence>
<keyword evidence="5" id="KW-0804">Transcription</keyword>
<comment type="similarity">
    <text evidence="1">In the C-terminal section; belongs to the class-I pyridoxal-phosphate-dependent aminotransferase family.</text>
</comment>
<dbReference type="InterPro" id="IPR036388">
    <property type="entry name" value="WH-like_DNA-bd_sf"/>
</dbReference>
<dbReference type="AlphaFoldDB" id="A0A4R5YE26"/>
<organism evidence="7 8">
    <name type="scientific">Kocuria rosea</name>
    <name type="common">Deinococcus erythromyxa</name>
    <name type="synonym">Micrococcus rubens</name>
    <dbReference type="NCBI Taxonomy" id="1275"/>
    <lineage>
        <taxon>Bacteria</taxon>
        <taxon>Bacillati</taxon>
        <taxon>Actinomycetota</taxon>
        <taxon>Actinomycetes</taxon>
        <taxon>Micrococcales</taxon>
        <taxon>Micrococcaceae</taxon>
        <taxon>Kocuria</taxon>
    </lineage>
</organism>
<dbReference type="PROSITE" id="PS50949">
    <property type="entry name" value="HTH_GNTR"/>
    <property type="match status" value="1"/>
</dbReference>
<dbReference type="PANTHER" id="PTHR46577">
    <property type="entry name" value="HTH-TYPE TRANSCRIPTIONAL REGULATORY PROTEIN GABR"/>
    <property type="match status" value="1"/>
</dbReference>
<name>A0A4R5YE26_KOCRO</name>
<dbReference type="InterPro" id="IPR004839">
    <property type="entry name" value="Aminotransferase_I/II_large"/>
</dbReference>